<keyword evidence="1" id="KW-0732">Signal</keyword>
<evidence type="ECO:0000256" key="1">
    <source>
        <dbReference type="SAM" id="SignalP"/>
    </source>
</evidence>
<dbReference type="RefSeq" id="WP_149331661.1">
    <property type="nucleotide sequence ID" value="NZ_QOVF01000001.1"/>
</dbReference>
<accession>A0A7V7GWK0</accession>
<dbReference type="AlphaFoldDB" id="A0A7V7GWK0"/>
<dbReference type="Pfam" id="PF13091">
    <property type="entry name" value="PLDc_2"/>
    <property type="match status" value="2"/>
</dbReference>
<evidence type="ECO:0000259" key="2">
    <source>
        <dbReference type="PROSITE" id="PS50035"/>
    </source>
</evidence>
<feature type="chain" id="PRO_5030508607" evidence="1">
    <location>
        <begin position="24"/>
        <end position="513"/>
    </location>
</feature>
<dbReference type="CDD" id="cd09113">
    <property type="entry name" value="PLDc_ymdC_like_2"/>
    <property type="match status" value="1"/>
</dbReference>
<dbReference type="SMART" id="SM00155">
    <property type="entry name" value="PLDc"/>
    <property type="match status" value="2"/>
</dbReference>
<dbReference type="PANTHER" id="PTHR21248">
    <property type="entry name" value="CARDIOLIPIN SYNTHASE"/>
    <property type="match status" value="1"/>
</dbReference>
<dbReference type="EMBL" id="QOVF01000001">
    <property type="protein sequence ID" value="KAA0696725.1"/>
    <property type="molecule type" value="Genomic_DNA"/>
</dbReference>
<protein>
    <submittedName>
        <fullName evidence="3">Phospholipase D family protein</fullName>
    </submittedName>
</protein>
<dbReference type="PANTHER" id="PTHR21248:SF12">
    <property type="entry name" value="CARDIOLIPIN SYNTHASE C"/>
    <property type="match status" value="1"/>
</dbReference>
<feature type="signal peptide" evidence="1">
    <location>
        <begin position="1"/>
        <end position="23"/>
    </location>
</feature>
<dbReference type="SUPFAM" id="SSF56024">
    <property type="entry name" value="Phospholipase D/nuclease"/>
    <property type="match status" value="2"/>
</dbReference>
<dbReference type="CDD" id="cd09111">
    <property type="entry name" value="PLDc_ymdC_like_1"/>
    <property type="match status" value="1"/>
</dbReference>
<dbReference type="Proteomes" id="UP000463138">
    <property type="component" value="Unassembled WGS sequence"/>
</dbReference>
<dbReference type="GO" id="GO:0032049">
    <property type="term" value="P:cardiolipin biosynthetic process"/>
    <property type="evidence" value="ECO:0007669"/>
    <property type="project" value="UniProtKB-ARBA"/>
</dbReference>
<dbReference type="InterPro" id="IPR001736">
    <property type="entry name" value="PLipase_D/transphosphatidylase"/>
</dbReference>
<feature type="domain" description="PLD phosphodiesterase" evidence="2">
    <location>
        <begin position="407"/>
        <end position="434"/>
    </location>
</feature>
<keyword evidence="4" id="KW-1185">Reference proteome</keyword>
<reference evidence="3 4" key="1">
    <citation type="submission" date="2018-07" db="EMBL/GenBank/DDBJ databases">
        <title>Pseudomonas laoshanensis sp. nov., isolated from soil.</title>
        <authorList>
            <person name="Sun J."/>
            <person name="Yu L."/>
            <person name="Wang M."/>
            <person name="Zhang C."/>
        </authorList>
    </citation>
    <scope>NUCLEOTIDE SEQUENCE [LARGE SCALE GENOMIC DNA]</scope>
    <source>
        <strain evidence="3 4">Y22</strain>
    </source>
</reference>
<dbReference type="OrthoDB" id="9814092at2"/>
<name>A0A7V7GWK0_9GAMM</name>
<gene>
    <name evidence="3" type="ORF">DT594_05215</name>
</gene>
<evidence type="ECO:0000313" key="4">
    <source>
        <dbReference type="Proteomes" id="UP000463138"/>
    </source>
</evidence>
<comment type="caution">
    <text evidence="3">The sequence shown here is derived from an EMBL/GenBank/DDBJ whole genome shotgun (WGS) entry which is preliminary data.</text>
</comment>
<evidence type="ECO:0000313" key="3">
    <source>
        <dbReference type="EMBL" id="KAA0696725.1"/>
    </source>
</evidence>
<dbReference type="PROSITE" id="PS51257">
    <property type="entry name" value="PROKAR_LIPOPROTEIN"/>
    <property type="match status" value="1"/>
</dbReference>
<sequence length="513" mass="57748">MRLKKYLLVGSISALFIGLTACATPLPEHDVSPSYAIDVPAQGLLSTYMRQQPVDDLKKSGFYMLDRGVDALSARLQLIDMTETTLDLQYYIYSGDVTGGLIAERILAAADRGVRVRILLDDIGNSMSDKAVATLDRHTNIELRLFNPVSMRNKWFKLPSKIVEFGRINNRMHNKLMVADNLAMITGGRNIGDEYYTLSERDFQDIDLLGIGPISQEASESFDAFWNSPLSIPASVVYENAKQGTLNRMRKGLASHRERQAQKPYIQAMEDSSFSKSLIEGRLKLYWGHSDWLADPPSKADAHSPNSEDPYLARILGNHLLDVHSEVLMKSAYFIPGQRGVEALTGVVAQGADVSVLTNSLATTDVLAVHSSYAPYRVPLLKGGVKLWELQPMAAKQTRPNTFISESVASLHAKSFVFDRYKLFIGSINIDPRSIELNTEAGVMVYQKELSEKLADLFQRWTEDDYAFELRLGEGDRLEWHTKDQTWTSEPEAGRIRRFMSWMLDWLPIEDQL</sequence>
<dbReference type="PROSITE" id="PS50035">
    <property type="entry name" value="PLD"/>
    <property type="match status" value="2"/>
</dbReference>
<proteinExistence type="predicted"/>
<organism evidence="3 4">
    <name type="scientific">Halopseudomonas laoshanensis</name>
    <dbReference type="NCBI Taxonomy" id="2268758"/>
    <lineage>
        <taxon>Bacteria</taxon>
        <taxon>Pseudomonadati</taxon>
        <taxon>Pseudomonadota</taxon>
        <taxon>Gammaproteobacteria</taxon>
        <taxon>Pseudomonadales</taxon>
        <taxon>Pseudomonadaceae</taxon>
        <taxon>Halopseudomonas</taxon>
    </lineage>
</organism>
<dbReference type="GO" id="GO:0030572">
    <property type="term" value="F:phosphatidyltransferase activity"/>
    <property type="evidence" value="ECO:0007669"/>
    <property type="project" value="UniProtKB-ARBA"/>
</dbReference>
<dbReference type="InterPro" id="IPR025202">
    <property type="entry name" value="PLD-like_dom"/>
</dbReference>
<feature type="domain" description="PLD phosphodiesterase" evidence="2">
    <location>
        <begin position="168"/>
        <end position="195"/>
    </location>
</feature>
<dbReference type="Gene3D" id="3.30.870.10">
    <property type="entry name" value="Endonuclease Chain A"/>
    <property type="match status" value="2"/>
</dbReference>